<accession>A0AAV2H327</accession>
<feature type="compositionally biased region" description="Polar residues" evidence="1">
    <location>
        <begin position="120"/>
        <end position="130"/>
    </location>
</feature>
<comment type="caution">
    <text evidence="2">The sequence shown here is derived from an EMBL/GenBank/DDBJ whole genome shotgun (WGS) entry which is preliminary data.</text>
</comment>
<keyword evidence="3" id="KW-1185">Reference proteome</keyword>
<feature type="region of interest" description="Disordered" evidence="1">
    <location>
        <begin position="96"/>
        <end position="133"/>
    </location>
</feature>
<evidence type="ECO:0000256" key="1">
    <source>
        <dbReference type="SAM" id="MobiDB-lite"/>
    </source>
</evidence>
<evidence type="ECO:0000313" key="2">
    <source>
        <dbReference type="EMBL" id="CAL1528079.1"/>
    </source>
</evidence>
<gene>
    <name evidence="2" type="ORF">GSLYS_00002249001</name>
</gene>
<reference evidence="2 3" key="1">
    <citation type="submission" date="2024-04" db="EMBL/GenBank/DDBJ databases">
        <authorList>
            <consortium name="Genoscope - CEA"/>
            <person name="William W."/>
        </authorList>
    </citation>
    <scope>NUCLEOTIDE SEQUENCE [LARGE SCALE GENOMIC DNA]</scope>
</reference>
<feature type="compositionally biased region" description="Polar residues" evidence="1">
    <location>
        <begin position="210"/>
        <end position="221"/>
    </location>
</feature>
<feature type="non-terminal residue" evidence="2">
    <location>
        <position position="1"/>
    </location>
</feature>
<dbReference type="EMBL" id="CAXITT010000027">
    <property type="protein sequence ID" value="CAL1528079.1"/>
    <property type="molecule type" value="Genomic_DNA"/>
</dbReference>
<organism evidence="2 3">
    <name type="scientific">Lymnaea stagnalis</name>
    <name type="common">Great pond snail</name>
    <name type="synonym">Helix stagnalis</name>
    <dbReference type="NCBI Taxonomy" id="6523"/>
    <lineage>
        <taxon>Eukaryota</taxon>
        <taxon>Metazoa</taxon>
        <taxon>Spiralia</taxon>
        <taxon>Lophotrochozoa</taxon>
        <taxon>Mollusca</taxon>
        <taxon>Gastropoda</taxon>
        <taxon>Heterobranchia</taxon>
        <taxon>Euthyneura</taxon>
        <taxon>Panpulmonata</taxon>
        <taxon>Hygrophila</taxon>
        <taxon>Lymnaeoidea</taxon>
        <taxon>Lymnaeidae</taxon>
        <taxon>Lymnaea</taxon>
    </lineage>
</organism>
<name>A0AAV2H327_LYMST</name>
<feature type="region of interest" description="Disordered" evidence="1">
    <location>
        <begin position="158"/>
        <end position="221"/>
    </location>
</feature>
<dbReference type="AlphaFoldDB" id="A0AAV2H327"/>
<proteinExistence type="predicted"/>
<feature type="compositionally biased region" description="Pro residues" evidence="1">
    <location>
        <begin position="161"/>
        <end position="173"/>
    </location>
</feature>
<evidence type="ECO:0000313" key="3">
    <source>
        <dbReference type="Proteomes" id="UP001497497"/>
    </source>
</evidence>
<sequence length="221" mass="23901">QSISPGAAWARTTFDARSQIFANAPSTLVSLASTAVTAVSGLLDPQFQTVIGGQPLYGGLASILNPRGPQQEHIVLGQAIPNRRRRLRPTHVQATGHTLQPQPQPIFPPAASVASRHSPRWNTQVQNPGQNRLPAPILAQIRAISQHRQRELASPLLQRLVPPPPPPPAPPLPGQQVVPPQAHEAGPPLVRQQHLHHPPLSPPTVPRRQSNVLNRHSSLSR</sequence>
<protein>
    <submittedName>
        <fullName evidence="2">Uncharacterized protein</fullName>
    </submittedName>
</protein>
<dbReference type="Proteomes" id="UP001497497">
    <property type="component" value="Unassembled WGS sequence"/>
</dbReference>